<sequence length="74" mass="8841">MIQEGDVLRPSGWAIANCKWWRNKEYKVERMHDYIGIRASDGDFYDIERLEQNGYLTEESGRCFIFVNFSLENE</sequence>
<dbReference type="GeneID" id="26040394"/>
<accession>A0A0R6CPY7</accession>
<name>A0A0R6CPY7_9CAUD</name>
<protein>
    <submittedName>
        <fullName evidence="1">Uncharacterized protein</fullName>
    </submittedName>
</protein>
<keyword evidence="2" id="KW-1185">Reference proteome</keyword>
<dbReference type="Proteomes" id="UP000202282">
    <property type="component" value="Segment"/>
</dbReference>
<reference evidence="1 2" key="1">
    <citation type="journal article" date="2015" name="Genome Announc.">
        <title>Complete Genome Sequence of Citrobacter Phage CVT22 Isolated from the Gut of the Formosan Subterranean Termite, Coptotermes formosanus Shiraki.</title>
        <authorList>
            <person name="Tikhe C.V."/>
            <person name="Martin T.M."/>
            <person name="Gissendanner C.R."/>
            <person name="Husseneder C."/>
        </authorList>
    </citation>
    <scope>NUCLEOTIDE SEQUENCE [LARGE SCALE GENOMIC DNA]</scope>
</reference>
<proteinExistence type="predicted"/>
<organism evidence="1 2">
    <name type="scientific">Citrobacter phage CVT22</name>
    <dbReference type="NCBI Taxonomy" id="1622234"/>
    <lineage>
        <taxon>Viruses</taxon>
        <taxon>Duplodnaviria</taxon>
        <taxon>Heunggongvirae</taxon>
        <taxon>Uroviricota</taxon>
        <taxon>Caudoviricetes</taxon>
        <taxon>Zobellviridae</taxon>
        <taxon>Citrovirus</taxon>
        <taxon>Citrovirus coptotermitis</taxon>
    </lineage>
</organism>
<dbReference type="EMBL" id="KP774835">
    <property type="protein sequence ID" value="AJT60772.1"/>
    <property type="molecule type" value="Genomic_DNA"/>
</dbReference>
<dbReference type="KEGG" id="vg:26040394"/>
<evidence type="ECO:0000313" key="1">
    <source>
        <dbReference type="EMBL" id="AJT60772.1"/>
    </source>
</evidence>
<dbReference type="RefSeq" id="YP_009168451.1">
    <property type="nucleotide sequence ID" value="NC_027988.2"/>
</dbReference>
<evidence type="ECO:0000313" key="2">
    <source>
        <dbReference type="Proteomes" id="UP000202282"/>
    </source>
</evidence>